<comment type="caution">
    <text evidence="1">The sequence shown here is derived from an EMBL/GenBank/DDBJ whole genome shotgun (WGS) entry which is preliminary data.</text>
</comment>
<name>A0ABS0AY67_9BACT</name>
<organism evidence="1 2">
    <name type="scientific">Candidatus Neptunichlamydia vexilliferae</name>
    <dbReference type="NCBI Taxonomy" id="1651774"/>
    <lineage>
        <taxon>Bacteria</taxon>
        <taxon>Pseudomonadati</taxon>
        <taxon>Chlamydiota</taxon>
        <taxon>Chlamydiia</taxon>
        <taxon>Parachlamydiales</taxon>
        <taxon>Simkaniaceae</taxon>
        <taxon>Candidatus Neptunichlamydia</taxon>
    </lineage>
</organism>
<keyword evidence="2" id="KW-1185">Reference proteome</keyword>
<evidence type="ECO:0008006" key="3">
    <source>
        <dbReference type="Google" id="ProtNLM"/>
    </source>
</evidence>
<proteinExistence type="predicted"/>
<dbReference type="EMBL" id="JAAEJV010000010">
    <property type="protein sequence ID" value="MBF5059067.1"/>
    <property type="molecule type" value="Genomic_DNA"/>
</dbReference>
<sequence length="54" mass="6377">MYQHSCIGLHTLKTLKTAKLEIFQDQQFRRVTLEATGFFLLLSKFLILDTLRTF</sequence>
<evidence type="ECO:0000313" key="1">
    <source>
        <dbReference type="EMBL" id="MBF5059067.1"/>
    </source>
</evidence>
<accession>A0ABS0AY67</accession>
<evidence type="ECO:0000313" key="2">
    <source>
        <dbReference type="Proteomes" id="UP001194714"/>
    </source>
</evidence>
<dbReference type="Proteomes" id="UP001194714">
    <property type="component" value="Unassembled WGS sequence"/>
</dbReference>
<protein>
    <recommendedName>
        <fullName evidence="3">Transposase</fullName>
    </recommendedName>
</protein>
<reference evidence="1 2" key="1">
    <citation type="submission" date="2020-01" db="EMBL/GenBank/DDBJ databases">
        <title>Draft genome sequence of Cand. Neptunochlamydia vexilliferae K9.</title>
        <authorList>
            <person name="Schulz F."/>
            <person name="Koestlbacher S."/>
            <person name="Wascher F."/>
            <person name="Pizzetti I."/>
            <person name="Horn M."/>
        </authorList>
    </citation>
    <scope>NUCLEOTIDE SEQUENCE [LARGE SCALE GENOMIC DNA]</scope>
    <source>
        <strain evidence="1 2">K9</strain>
    </source>
</reference>
<gene>
    <name evidence="1" type="ORF">NEPTK9_000572</name>
</gene>